<comment type="similarity">
    <text evidence="1">Belongs to the RlmJ family.</text>
</comment>
<comment type="subunit">
    <text evidence="1">Monomer.</text>
</comment>
<keyword evidence="1" id="KW-0489">Methyltransferase</keyword>
<feature type="binding site" evidence="1">
    <location>
        <position position="166"/>
    </location>
    <ligand>
        <name>S-adenosyl-L-methionine</name>
        <dbReference type="ChEBI" id="CHEBI:59789"/>
    </ligand>
</feature>
<dbReference type="PANTHER" id="PTHR37426">
    <property type="entry name" value="RIBOSOMAL RNA LARGE SUBUNIT METHYLTRANSFERASE J"/>
    <property type="match status" value="1"/>
</dbReference>
<protein>
    <recommendedName>
        <fullName evidence="1">Ribosomal RNA large subunit methyltransferase J</fullName>
        <ecNumber evidence="1">2.1.1.266</ecNumber>
    </recommendedName>
    <alternativeName>
        <fullName evidence="1">23S rRNA (adenine(2030)-N6)-methyltransferase</fullName>
    </alternativeName>
    <alternativeName>
        <fullName evidence="1">23S rRNA m6A2030 methyltransferase</fullName>
    </alternativeName>
</protein>
<dbReference type="RefSeq" id="WP_316972704.1">
    <property type="nucleotide sequence ID" value="NZ_JAWIIJ010000002.1"/>
</dbReference>
<dbReference type="SUPFAM" id="SSF53335">
    <property type="entry name" value="S-adenosyl-L-methionine-dependent methyltransferases"/>
    <property type="match status" value="1"/>
</dbReference>
<feature type="binding site" evidence="1">
    <location>
        <position position="103"/>
    </location>
    <ligand>
        <name>S-adenosyl-L-methionine</name>
        <dbReference type="ChEBI" id="CHEBI:59789"/>
    </ligand>
</feature>
<evidence type="ECO:0000256" key="1">
    <source>
        <dbReference type="HAMAP-Rule" id="MF_00934"/>
    </source>
</evidence>
<name>A0ABU3VU90_9GAMM</name>
<dbReference type="PANTHER" id="PTHR37426:SF1">
    <property type="entry name" value="RIBOSOMAL RNA LARGE SUBUNIT METHYLTRANSFERASE J"/>
    <property type="match status" value="1"/>
</dbReference>
<gene>
    <name evidence="1 2" type="primary">rlmJ</name>
    <name evidence="2" type="ORF">RYS15_04010</name>
</gene>
<keyword evidence="1" id="KW-0698">rRNA processing</keyword>
<feature type="site" description="Interaction with substrate rRNA" evidence="1">
    <location>
        <position position="4"/>
    </location>
</feature>
<dbReference type="EC" id="2.1.1.266" evidence="1"/>
<reference evidence="2 3" key="1">
    <citation type="submission" date="2023-10" db="EMBL/GenBank/DDBJ databases">
        <title>Characteristics and mechanism of a salt-tolerant marine origin heterotrophic nitrifying- aerobic denitrifying bacteria Marinobacter xestospongiae HN1.</title>
        <authorList>
            <person name="Qi R."/>
        </authorList>
    </citation>
    <scope>NUCLEOTIDE SEQUENCE [LARGE SCALE GENOMIC DNA]</scope>
    <source>
        <strain evidence="2 3">HN1</strain>
    </source>
</reference>
<proteinExistence type="inferred from homology"/>
<dbReference type="EMBL" id="JAWIIJ010000002">
    <property type="protein sequence ID" value="MDV2077829.1"/>
    <property type="molecule type" value="Genomic_DNA"/>
</dbReference>
<organism evidence="2 3">
    <name type="scientific">Marinobacter xestospongiae</name>
    <dbReference type="NCBI Taxonomy" id="994319"/>
    <lineage>
        <taxon>Bacteria</taxon>
        <taxon>Pseudomonadati</taxon>
        <taxon>Pseudomonadota</taxon>
        <taxon>Gammaproteobacteria</taxon>
        <taxon>Pseudomonadales</taxon>
        <taxon>Marinobacteraceae</taxon>
        <taxon>Marinobacter</taxon>
    </lineage>
</organism>
<keyword evidence="3" id="KW-1185">Reference proteome</keyword>
<keyword evidence="1" id="KW-0949">S-adenosyl-L-methionine</keyword>
<dbReference type="InterPro" id="IPR029063">
    <property type="entry name" value="SAM-dependent_MTases_sf"/>
</dbReference>
<feature type="binding site" evidence="1">
    <location>
        <position position="42"/>
    </location>
    <ligand>
        <name>S-adenosyl-L-methionine</name>
        <dbReference type="ChEBI" id="CHEBI:59789"/>
    </ligand>
</feature>
<sequence>MLSYLHAYHAGNIADVQKHAALSLTLSMMQAKPSAIACFDTHAGRGLYDLQDERARKTAEADSGIQRVWAVRNTLVSDDWQHFLQPLEALNRGGSELRYYPGSPRWFCHWKRAQDALTLFELHSNENDQLHRKVPVPDVRICHEDGLKGLLRSLPPAAPRLLVLMDPSYEIRSDYADTARTLARAWRQCRHGVYLVWYPILLDGGHQVLLDRVAEGQAGPVIRHELRLQSPPERGMIGSGMLVLNPPWQWQHRLEAMLAPVCGADMLASTQQWDWLVPE</sequence>
<feature type="active site" description="Proton acceptor" evidence="1">
    <location>
        <position position="166"/>
    </location>
</feature>
<evidence type="ECO:0000313" key="2">
    <source>
        <dbReference type="EMBL" id="MDV2077829.1"/>
    </source>
</evidence>
<dbReference type="InterPro" id="IPR007473">
    <property type="entry name" value="RlmJ"/>
</dbReference>
<feature type="binding site" evidence="1">
    <location>
        <position position="19"/>
    </location>
    <ligand>
        <name>S-adenosyl-L-methionine</name>
        <dbReference type="ChEBI" id="CHEBI:59789"/>
    </ligand>
</feature>
<comment type="function">
    <text evidence="1">Specifically methylates the adenine in position 2030 of 23S rRNA.</text>
</comment>
<dbReference type="Proteomes" id="UP001269819">
    <property type="component" value="Unassembled WGS sequence"/>
</dbReference>
<feature type="binding site" evidence="1">
    <location>
        <begin position="145"/>
        <end position="146"/>
    </location>
    <ligand>
        <name>S-adenosyl-L-methionine</name>
        <dbReference type="ChEBI" id="CHEBI:59789"/>
    </ligand>
</feature>
<dbReference type="HAMAP" id="MF_00934">
    <property type="entry name" value="23SrRNA_methyltr_J"/>
    <property type="match status" value="1"/>
</dbReference>
<comment type="catalytic activity">
    <reaction evidence="1">
        <text>adenosine(2030) in 23S rRNA + S-adenosyl-L-methionine = N(6)-methyladenosine(2030) in 23S rRNA + S-adenosyl-L-homocysteine + H(+)</text>
        <dbReference type="Rhea" id="RHEA:43736"/>
        <dbReference type="Rhea" id="RHEA-COMP:10668"/>
        <dbReference type="Rhea" id="RHEA-COMP:10669"/>
        <dbReference type="ChEBI" id="CHEBI:15378"/>
        <dbReference type="ChEBI" id="CHEBI:57856"/>
        <dbReference type="ChEBI" id="CHEBI:59789"/>
        <dbReference type="ChEBI" id="CHEBI:74411"/>
        <dbReference type="ChEBI" id="CHEBI:74449"/>
        <dbReference type="EC" id="2.1.1.266"/>
    </reaction>
</comment>
<feature type="binding site" evidence="1">
    <location>
        <position position="121"/>
    </location>
    <ligand>
        <name>S-adenosyl-L-methionine</name>
        <dbReference type="ChEBI" id="CHEBI:59789"/>
    </ligand>
</feature>
<accession>A0ABU3VU90</accession>
<comment type="caution">
    <text evidence="2">The sequence shown here is derived from an EMBL/GenBank/DDBJ whole genome shotgun (WGS) entry which is preliminary data.</text>
</comment>
<evidence type="ECO:0000313" key="3">
    <source>
        <dbReference type="Proteomes" id="UP001269819"/>
    </source>
</evidence>
<keyword evidence="1" id="KW-0694">RNA-binding</keyword>
<keyword evidence="1" id="KW-0808">Transferase</keyword>
<dbReference type="Gene3D" id="3.40.50.150">
    <property type="entry name" value="Vaccinia Virus protein VP39"/>
    <property type="match status" value="1"/>
</dbReference>
<dbReference type="Pfam" id="PF04378">
    <property type="entry name" value="RsmJ"/>
    <property type="match status" value="1"/>
</dbReference>